<name>A0ABP6YZS2_9ACTN</name>
<evidence type="ECO:0000313" key="3">
    <source>
        <dbReference type="EMBL" id="GAA3594303.1"/>
    </source>
</evidence>
<dbReference type="Proteomes" id="UP001501074">
    <property type="component" value="Unassembled WGS sequence"/>
</dbReference>
<sequence length="399" mass="43173">MFGAHHGVFVNRHTCAYRDPDMMNSLTAERHDQVLGTGLNVLVFRMAESPACRQFQPELDDLVRRRPEIAVWTVEAMKERELSTRHHLKALPSIVIYRDGLPCRRFAGGMGADALSEAVDEVSVADMAEEHQDWMLWMAETGEAGSPYIEGPPAGPSAEPDFEPSTEPDFEPSRPADIGRPFGRMMPTVPGRTTTPMTPGVPTSAGTPLIQRRSAAFSPMLPSLSSRTTPAVPGRTDDPVSGGNLESLMNSATIAWYAGDAATAIRDFTTLLEMDPTSEHVLSSRGQVLADNGGGVTAVKDLDRAIAGSIDEFSAAYARSARALALAQSGRHEEADIDMAEALSVTPNSAWAHFRKARILLLRGDLAGMDSSLRRAMETAEPPLTEHQRAMAQALLQLS</sequence>
<proteinExistence type="predicted"/>
<evidence type="ECO:0000259" key="2">
    <source>
        <dbReference type="Pfam" id="PF00085"/>
    </source>
</evidence>
<accession>A0ABP6YZS2</accession>
<feature type="region of interest" description="Disordered" evidence="1">
    <location>
        <begin position="147"/>
        <end position="183"/>
    </location>
</feature>
<keyword evidence="4" id="KW-1185">Reference proteome</keyword>
<dbReference type="EMBL" id="BAAAZO010000001">
    <property type="protein sequence ID" value="GAA3594303.1"/>
    <property type="molecule type" value="Genomic_DNA"/>
</dbReference>
<feature type="domain" description="Thioredoxin" evidence="2">
    <location>
        <begin position="44"/>
        <end position="120"/>
    </location>
</feature>
<comment type="caution">
    <text evidence="3">The sequence shown here is derived from an EMBL/GenBank/DDBJ whole genome shotgun (WGS) entry which is preliminary data.</text>
</comment>
<gene>
    <name evidence="3" type="ORF">GCM10022223_06670</name>
</gene>
<dbReference type="SUPFAM" id="SSF48452">
    <property type="entry name" value="TPR-like"/>
    <property type="match status" value="1"/>
</dbReference>
<dbReference type="InterPro" id="IPR036249">
    <property type="entry name" value="Thioredoxin-like_sf"/>
</dbReference>
<reference evidence="4" key="1">
    <citation type="journal article" date="2019" name="Int. J. Syst. Evol. Microbiol.">
        <title>The Global Catalogue of Microorganisms (GCM) 10K type strain sequencing project: providing services to taxonomists for standard genome sequencing and annotation.</title>
        <authorList>
            <consortium name="The Broad Institute Genomics Platform"/>
            <consortium name="The Broad Institute Genome Sequencing Center for Infectious Disease"/>
            <person name="Wu L."/>
            <person name="Ma J."/>
        </authorList>
    </citation>
    <scope>NUCLEOTIDE SEQUENCE [LARGE SCALE GENOMIC DNA]</scope>
    <source>
        <strain evidence="4">JCM 16902</strain>
    </source>
</reference>
<feature type="compositionally biased region" description="Acidic residues" evidence="1">
    <location>
        <begin position="160"/>
        <end position="170"/>
    </location>
</feature>
<evidence type="ECO:0000256" key="1">
    <source>
        <dbReference type="SAM" id="MobiDB-lite"/>
    </source>
</evidence>
<dbReference type="InterPro" id="IPR011990">
    <property type="entry name" value="TPR-like_helical_dom_sf"/>
</dbReference>
<dbReference type="Gene3D" id="1.25.40.10">
    <property type="entry name" value="Tetratricopeptide repeat domain"/>
    <property type="match status" value="1"/>
</dbReference>
<dbReference type="Gene3D" id="3.40.30.10">
    <property type="entry name" value="Glutaredoxin"/>
    <property type="match status" value="1"/>
</dbReference>
<protein>
    <recommendedName>
        <fullName evidence="2">Thioredoxin domain-containing protein</fullName>
    </recommendedName>
</protein>
<dbReference type="Pfam" id="PF00085">
    <property type="entry name" value="Thioredoxin"/>
    <property type="match status" value="1"/>
</dbReference>
<feature type="region of interest" description="Disordered" evidence="1">
    <location>
        <begin position="220"/>
        <end position="242"/>
    </location>
</feature>
<dbReference type="SUPFAM" id="SSF52833">
    <property type="entry name" value="Thioredoxin-like"/>
    <property type="match status" value="1"/>
</dbReference>
<evidence type="ECO:0000313" key="4">
    <source>
        <dbReference type="Proteomes" id="UP001501074"/>
    </source>
</evidence>
<organism evidence="3 4">
    <name type="scientific">Kineosporia mesophila</name>
    <dbReference type="NCBI Taxonomy" id="566012"/>
    <lineage>
        <taxon>Bacteria</taxon>
        <taxon>Bacillati</taxon>
        <taxon>Actinomycetota</taxon>
        <taxon>Actinomycetes</taxon>
        <taxon>Kineosporiales</taxon>
        <taxon>Kineosporiaceae</taxon>
        <taxon>Kineosporia</taxon>
    </lineage>
</organism>
<dbReference type="CDD" id="cd02947">
    <property type="entry name" value="TRX_family"/>
    <property type="match status" value="1"/>
</dbReference>
<dbReference type="InterPro" id="IPR013766">
    <property type="entry name" value="Thioredoxin_domain"/>
</dbReference>